<reference evidence="1 2" key="1">
    <citation type="journal article" date="2017" name="Genome Announc.">
        <title>Genome sequence of the saprophytic ascomycete Epicoccum nigrum ICMP 19927 strain isolated from New Zealand.</title>
        <authorList>
            <person name="Fokin M."/>
            <person name="Fleetwood D."/>
            <person name="Weir B.S."/>
            <person name="Villas-Boas S.G."/>
        </authorList>
    </citation>
    <scope>NUCLEOTIDE SEQUENCE [LARGE SCALE GENOMIC DNA]</scope>
    <source>
        <strain evidence="1 2">ICMP 19927</strain>
    </source>
</reference>
<gene>
    <name evidence="1" type="ORF">B5807_02589</name>
</gene>
<protein>
    <submittedName>
        <fullName evidence="1">Uncharacterized protein</fullName>
    </submittedName>
</protein>
<sequence>MTDQCDLDMCDTGIKFLGSPIGAYRVVSTCQVCPTRGRPPALVCICILLTTERAIPFAYMFVCWLVPSLGLSMMRCPEPISLQSTMYFQDKIQHHINYRLQASSPAKLRF</sequence>
<dbReference type="AlphaFoldDB" id="A0A1Y2M8A9"/>
<evidence type="ECO:0000313" key="1">
    <source>
        <dbReference type="EMBL" id="OSS52330.1"/>
    </source>
</evidence>
<dbReference type="EMBL" id="KZ107839">
    <property type="protein sequence ID" value="OSS52330.1"/>
    <property type="molecule type" value="Genomic_DNA"/>
</dbReference>
<accession>A0A1Y2M8A9</accession>
<keyword evidence="2" id="KW-1185">Reference proteome</keyword>
<proteinExistence type="predicted"/>
<evidence type="ECO:0000313" key="2">
    <source>
        <dbReference type="Proteomes" id="UP000193240"/>
    </source>
</evidence>
<dbReference type="Proteomes" id="UP000193240">
    <property type="component" value="Unassembled WGS sequence"/>
</dbReference>
<dbReference type="InParanoid" id="A0A1Y2M8A9"/>
<organism evidence="1 2">
    <name type="scientific">Epicoccum nigrum</name>
    <name type="common">Soil fungus</name>
    <name type="synonym">Epicoccum purpurascens</name>
    <dbReference type="NCBI Taxonomy" id="105696"/>
    <lineage>
        <taxon>Eukaryota</taxon>
        <taxon>Fungi</taxon>
        <taxon>Dikarya</taxon>
        <taxon>Ascomycota</taxon>
        <taxon>Pezizomycotina</taxon>
        <taxon>Dothideomycetes</taxon>
        <taxon>Pleosporomycetidae</taxon>
        <taxon>Pleosporales</taxon>
        <taxon>Pleosporineae</taxon>
        <taxon>Didymellaceae</taxon>
        <taxon>Epicoccum</taxon>
    </lineage>
</organism>
<name>A0A1Y2M8A9_EPING</name>